<evidence type="ECO:0000313" key="2">
    <source>
        <dbReference type="Proteomes" id="UP000485058"/>
    </source>
</evidence>
<dbReference type="Proteomes" id="UP000485058">
    <property type="component" value="Unassembled WGS sequence"/>
</dbReference>
<sequence length="46" mass="4937">MQFQDLVITGPMSAIAKSSIERFQLALAVSSGSLLGRLWLLSEAVT</sequence>
<comment type="caution">
    <text evidence="1">The sequence shown here is derived from an EMBL/GenBank/DDBJ whole genome shotgun (WGS) entry which is preliminary data.</text>
</comment>
<protein>
    <submittedName>
        <fullName evidence="1">Uncharacterized protein</fullName>
    </submittedName>
</protein>
<feature type="non-terminal residue" evidence="1">
    <location>
        <position position="46"/>
    </location>
</feature>
<evidence type="ECO:0000313" key="1">
    <source>
        <dbReference type="EMBL" id="GFH32330.1"/>
    </source>
</evidence>
<feature type="non-terminal residue" evidence="1">
    <location>
        <position position="1"/>
    </location>
</feature>
<name>A0A6A0AHA0_HAELA</name>
<proteinExistence type="predicted"/>
<keyword evidence="2" id="KW-1185">Reference proteome</keyword>
<reference evidence="1 2" key="1">
    <citation type="submission" date="2020-02" db="EMBL/GenBank/DDBJ databases">
        <title>Draft genome sequence of Haematococcus lacustris strain NIES-144.</title>
        <authorList>
            <person name="Morimoto D."/>
            <person name="Nakagawa S."/>
            <person name="Yoshida T."/>
            <person name="Sawayama S."/>
        </authorList>
    </citation>
    <scope>NUCLEOTIDE SEQUENCE [LARGE SCALE GENOMIC DNA]</scope>
    <source>
        <strain evidence="1 2">NIES-144</strain>
    </source>
</reference>
<organism evidence="1 2">
    <name type="scientific">Haematococcus lacustris</name>
    <name type="common">Green alga</name>
    <name type="synonym">Haematococcus pluvialis</name>
    <dbReference type="NCBI Taxonomy" id="44745"/>
    <lineage>
        <taxon>Eukaryota</taxon>
        <taxon>Viridiplantae</taxon>
        <taxon>Chlorophyta</taxon>
        <taxon>core chlorophytes</taxon>
        <taxon>Chlorophyceae</taxon>
        <taxon>CS clade</taxon>
        <taxon>Chlamydomonadales</taxon>
        <taxon>Haematococcaceae</taxon>
        <taxon>Haematococcus</taxon>
    </lineage>
</organism>
<accession>A0A6A0AHA0</accession>
<dbReference type="EMBL" id="BLLF01006529">
    <property type="protein sequence ID" value="GFH32330.1"/>
    <property type="molecule type" value="Genomic_DNA"/>
</dbReference>
<dbReference type="AlphaFoldDB" id="A0A6A0AHA0"/>
<gene>
    <name evidence="1" type="ORF">HaLaN_31535</name>
</gene>